<evidence type="ECO:0000313" key="1">
    <source>
        <dbReference type="EMBL" id="GGC01169.1"/>
    </source>
</evidence>
<accession>A0A916TT17</accession>
<sequence length="83" mass="9021">MPDWAGRWRCIGTDVLNPWRPGEGEQETIYASANVGLRSAWLDPRADRARRVQELLGSDGIAARLGQSPELCVSSVLDSGLIG</sequence>
<reference evidence="1" key="2">
    <citation type="submission" date="2020-09" db="EMBL/GenBank/DDBJ databases">
        <authorList>
            <person name="Sun Q."/>
            <person name="Zhou Y."/>
        </authorList>
    </citation>
    <scope>NUCLEOTIDE SEQUENCE</scope>
    <source>
        <strain evidence="1">CGMCC 1.15095</strain>
    </source>
</reference>
<dbReference type="EMBL" id="BMHK01000011">
    <property type="protein sequence ID" value="GGC01169.1"/>
    <property type="molecule type" value="Genomic_DNA"/>
</dbReference>
<name>A0A916TT17_9SPHN</name>
<evidence type="ECO:0000313" key="2">
    <source>
        <dbReference type="Proteomes" id="UP000608154"/>
    </source>
</evidence>
<protein>
    <submittedName>
        <fullName evidence="1">Uncharacterized protein</fullName>
    </submittedName>
</protein>
<gene>
    <name evidence="1" type="ORF">GCM10011494_19690</name>
</gene>
<organism evidence="1 2">
    <name type="scientific">Novosphingobium endophyticum</name>
    <dbReference type="NCBI Taxonomy" id="1955250"/>
    <lineage>
        <taxon>Bacteria</taxon>
        <taxon>Pseudomonadati</taxon>
        <taxon>Pseudomonadota</taxon>
        <taxon>Alphaproteobacteria</taxon>
        <taxon>Sphingomonadales</taxon>
        <taxon>Sphingomonadaceae</taxon>
        <taxon>Novosphingobium</taxon>
    </lineage>
</organism>
<proteinExistence type="predicted"/>
<reference evidence="1" key="1">
    <citation type="journal article" date="2014" name="Int. J. Syst. Evol. Microbiol.">
        <title>Complete genome sequence of Corynebacterium casei LMG S-19264T (=DSM 44701T), isolated from a smear-ripened cheese.</title>
        <authorList>
            <consortium name="US DOE Joint Genome Institute (JGI-PGF)"/>
            <person name="Walter F."/>
            <person name="Albersmeier A."/>
            <person name="Kalinowski J."/>
            <person name="Ruckert C."/>
        </authorList>
    </citation>
    <scope>NUCLEOTIDE SEQUENCE</scope>
    <source>
        <strain evidence="1">CGMCC 1.15095</strain>
    </source>
</reference>
<dbReference type="Proteomes" id="UP000608154">
    <property type="component" value="Unassembled WGS sequence"/>
</dbReference>
<keyword evidence="2" id="KW-1185">Reference proteome</keyword>
<dbReference type="AlphaFoldDB" id="A0A916TT17"/>
<comment type="caution">
    <text evidence="1">The sequence shown here is derived from an EMBL/GenBank/DDBJ whole genome shotgun (WGS) entry which is preliminary data.</text>
</comment>